<dbReference type="CDD" id="cd07714">
    <property type="entry name" value="RNaseJ_MBL-fold"/>
    <property type="match status" value="1"/>
</dbReference>
<evidence type="ECO:0000256" key="4">
    <source>
        <dbReference type="ARBA" id="ARBA00022833"/>
    </source>
</evidence>
<dbReference type="Pfam" id="PF17770">
    <property type="entry name" value="RNase_J_C"/>
    <property type="match status" value="1"/>
</dbReference>
<evidence type="ECO:0000256" key="1">
    <source>
        <dbReference type="ARBA" id="ARBA00022722"/>
    </source>
</evidence>
<evidence type="ECO:0000313" key="9">
    <source>
        <dbReference type="Proteomes" id="UP000244519"/>
    </source>
</evidence>
<keyword evidence="5" id="KW-0269">Exonuclease</keyword>
<dbReference type="Gene3D" id="3.60.15.10">
    <property type="entry name" value="Ribonuclease Z/Hydroxyacylglutathione hydrolase-like"/>
    <property type="match status" value="1"/>
</dbReference>
<feature type="domain" description="Metallo-beta-lactamase" evidence="7">
    <location>
        <begin position="29"/>
        <end position="212"/>
    </location>
</feature>
<dbReference type="InterPro" id="IPR011108">
    <property type="entry name" value="RMMBL"/>
</dbReference>
<evidence type="ECO:0000256" key="3">
    <source>
        <dbReference type="ARBA" id="ARBA00022801"/>
    </source>
</evidence>
<keyword evidence="6" id="KW-0694">RNA-binding</keyword>
<dbReference type="Pfam" id="PF07521">
    <property type="entry name" value="RMMBL"/>
    <property type="match status" value="1"/>
</dbReference>
<gene>
    <name evidence="8" type="ORF">Fsol_00749</name>
</gene>
<keyword evidence="9" id="KW-1185">Reference proteome</keyword>
<dbReference type="InterPro" id="IPR036866">
    <property type="entry name" value="RibonucZ/Hydroxyglut_hydro"/>
</dbReference>
<dbReference type="GO" id="GO:0046872">
    <property type="term" value="F:metal ion binding"/>
    <property type="evidence" value="ECO:0007669"/>
    <property type="project" value="UniProtKB-KW"/>
</dbReference>
<dbReference type="SMART" id="SM00849">
    <property type="entry name" value="Lactamase_B"/>
    <property type="match status" value="1"/>
</dbReference>
<dbReference type="InterPro" id="IPR001279">
    <property type="entry name" value="Metallo-B-lactamas"/>
</dbReference>
<reference evidence="8 9" key="1">
    <citation type="journal article" date="2018" name="Genome Biol. Evol.">
        <title>The Genome Sequence of "Candidatus Fokinia solitaria": Insights on Reductive Evolution in Rickettsiales.</title>
        <authorList>
            <person name="Floriano A.M."/>
            <person name="Castelli M."/>
            <person name="Krenek S."/>
            <person name="Berendonk T.U."/>
            <person name="Bazzocchi C."/>
            <person name="Petroni G."/>
            <person name="Sassera D."/>
        </authorList>
    </citation>
    <scope>NUCLEOTIDE SEQUENCE [LARGE SCALE GENOMIC DNA]</scope>
    <source>
        <strain evidence="8">Rio ETE_ALG 3VII</strain>
    </source>
</reference>
<dbReference type="RefSeq" id="WP_108673529.1">
    <property type="nucleotide sequence ID" value="NZ_CP025989.1"/>
</dbReference>
<dbReference type="InterPro" id="IPR042173">
    <property type="entry name" value="RNase_J_2"/>
</dbReference>
<dbReference type="InterPro" id="IPR041636">
    <property type="entry name" value="RNase_J_C"/>
</dbReference>
<name>A0A2U8BTA5_9RICK</name>
<dbReference type="PANTHER" id="PTHR43694">
    <property type="entry name" value="RIBONUCLEASE J"/>
    <property type="match status" value="1"/>
</dbReference>
<evidence type="ECO:0000259" key="7">
    <source>
        <dbReference type="SMART" id="SM00849"/>
    </source>
</evidence>
<keyword evidence="3" id="KW-0378">Hydrolase</keyword>
<evidence type="ECO:0000256" key="2">
    <source>
        <dbReference type="ARBA" id="ARBA00022723"/>
    </source>
</evidence>
<dbReference type="AlphaFoldDB" id="A0A2U8BTA5"/>
<dbReference type="Gene3D" id="3.40.50.10710">
    <property type="entry name" value="Metallo-hydrolase/oxidoreductase"/>
    <property type="match status" value="1"/>
</dbReference>
<dbReference type="PANTHER" id="PTHR43694:SF1">
    <property type="entry name" value="RIBONUCLEASE J"/>
    <property type="match status" value="1"/>
</dbReference>
<organism evidence="8 9">
    <name type="scientific">Candidatus Fokinia solitaria</name>
    <dbReference type="NCBI Taxonomy" id="1802984"/>
    <lineage>
        <taxon>Bacteria</taxon>
        <taxon>Pseudomonadati</taxon>
        <taxon>Pseudomonadota</taxon>
        <taxon>Alphaproteobacteria</taxon>
        <taxon>Rickettsiales</taxon>
        <taxon>Candidatus Midichloriaceae</taxon>
        <taxon>Candidatus Fokinia</taxon>
    </lineage>
</organism>
<accession>A0A2U8BTA5</accession>
<keyword evidence="4" id="KW-0862">Zinc</keyword>
<evidence type="ECO:0000256" key="6">
    <source>
        <dbReference type="ARBA" id="ARBA00022884"/>
    </source>
</evidence>
<dbReference type="EMBL" id="CP025989">
    <property type="protein sequence ID" value="AWD33525.1"/>
    <property type="molecule type" value="Genomic_DNA"/>
</dbReference>
<keyword evidence="1" id="KW-0540">Nuclease</keyword>
<dbReference type="GO" id="GO:0003723">
    <property type="term" value="F:RNA binding"/>
    <property type="evidence" value="ECO:0007669"/>
    <property type="project" value="UniProtKB-KW"/>
</dbReference>
<dbReference type="Pfam" id="PF22505">
    <property type="entry name" value="RNase_J_b_CASP"/>
    <property type="match status" value="1"/>
</dbReference>
<evidence type="ECO:0000256" key="5">
    <source>
        <dbReference type="ARBA" id="ARBA00022839"/>
    </source>
</evidence>
<dbReference type="Proteomes" id="UP000244519">
    <property type="component" value="Chromosome"/>
</dbReference>
<dbReference type="InterPro" id="IPR055132">
    <property type="entry name" value="RNase_J_b_CASP"/>
</dbReference>
<dbReference type="Gene3D" id="3.10.20.580">
    <property type="match status" value="1"/>
</dbReference>
<dbReference type="KEGG" id="fso:Fsol_00749"/>
<protein>
    <submittedName>
        <fullName evidence="8">Ribonuclease J</fullName>
    </submittedName>
</protein>
<dbReference type="OrthoDB" id="9770211at2"/>
<dbReference type="Pfam" id="PF00753">
    <property type="entry name" value="Lactamase_B"/>
    <property type="match status" value="1"/>
</dbReference>
<dbReference type="SUPFAM" id="SSF56281">
    <property type="entry name" value="Metallo-hydrolase/oxidoreductase"/>
    <property type="match status" value="1"/>
</dbReference>
<keyword evidence="2" id="KW-0479">Metal-binding</keyword>
<evidence type="ECO:0000313" key="8">
    <source>
        <dbReference type="EMBL" id="AWD33525.1"/>
    </source>
</evidence>
<dbReference type="GO" id="GO:0004527">
    <property type="term" value="F:exonuclease activity"/>
    <property type="evidence" value="ECO:0007669"/>
    <property type="project" value="UniProtKB-KW"/>
</dbReference>
<sequence>MSDMYLDFSAGTFKKEFIIIPIGGVGEIGVNCTLYHYNGKWLMVDCGLGFAGDEFPGIDVMLPKPDFIDKIRDDLVGIVLTHAHEDHIGALQYLWEYMGFPPLYASEFTCFVLKSKFKEQEIAESKMDLVRKLNSGEKITLGDFSITPANVTHSIPMSMILFISCKVDEKETIVCHTGDWRIEETPLIGEKTDEETIRKMAKNGIFAVVSDSTNVFNEQPLFSEIDLQQSLREIISSWKTGTIFIPTFASNISRMYSVALIAKSLGKKMVLAGRSLIRMYEVALKCGYLKEFEPFIFVEDASKYKREELIVLCTGCQGERFAVITAIAGKFHPYLDVFKDDLVIFSSKRIPGNEKKIDGVINQLIEKGVTVFTEKSHFVHVSGHPSREEMRWLYTTLNFPRLVIPVHGEISHMSLHKEFVQDVSSEMASVLLKCGQVVSFNPKAKNKEELIHILGDVESGYLAVDGKNLIASDSIVIKDRKVMMENGLVVVLLFLNSNNRVARRPYILAPGLLDMAVQEDVKIVSTLVTIVKDVVEDAFKNGVPSVIRPIAKHVAKFCKKELGKVPKIVVHVENV</sequence>
<proteinExistence type="predicted"/>